<keyword evidence="7 8" id="KW-0472">Membrane</keyword>
<organism evidence="10 11">
    <name type="scientific">Paenibacillus macerans</name>
    <name type="common">Bacillus macerans</name>
    <dbReference type="NCBI Taxonomy" id="44252"/>
    <lineage>
        <taxon>Bacteria</taxon>
        <taxon>Bacillati</taxon>
        <taxon>Bacillota</taxon>
        <taxon>Bacilli</taxon>
        <taxon>Bacillales</taxon>
        <taxon>Paenibacillaceae</taxon>
        <taxon>Paenibacillus</taxon>
    </lineage>
</organism>
<feature type="transmembrane region" description="Helical" evidence="8">
    <location>
        <begin position="84"/>
        <end position="103"/>
    </location>
</feature>
<feature type="transmembrane region" description="Helical" evidence="8">
    <location>
        <begin position="20"/>
        <end position="43"/>
    </location>
</feature>
<dbReference type="HOGENOM" id="CLU_001265_19_4_9"/>
<feature type="transmembrane region" description="Helical" evidence="8">
    <location>
        <begin position="55"/>
        <end position="72"/>
    </location>
</feature>
<dbReference type="EMBL" id="JMQA01000052">
    <property type="protein sequence ID" value="KFM93536.1"/>
    <property type="molecule type" value="Genomic_DNA"/>
</dbReference>
<proteinExistence type="inferred from homology"/>
<dbReference type="RefSeq" id="WP_227872969.1">
    <property type="nucleotide sequence ID" value="NZ_BGML01000020.1"/>
</dbReference>
<feature type="transmembrane region" description="Helical" evidence="8">
    <location>
        <begin position="219"/>
        <end position="245"/>
    </location>
</feature>
<keyword evidence="3" id="KW-0813">Transport</keyword>
<protein>
    <submittedName>
        <fullName evidence="10">Sugar (And other) transporter family protein</fullName>
    </submittedName>
</protein>
<keyword evidence="11" id="KW-1185">Reference proteome</keyword>
<dbReference type="InterPro" id="IPR036259">
    <property type="entry name" value="MFS_trans_sf"/>
</dbReference>
<evidence type="ECO:0000256" key="4">
    <source>
        <dbReference type="ARBA" id="ARBA00022475"/>
    </source>
</evidence>
<dbReference type="Proteomes" id="UP000029278">
    <property type="component" value="Unassembled WGS sequence"/>
</dbReference>
<dbReference type="STRING" id="44252.DJ90_4840"/>
<gene>
    <name evidence="10" type="ORF">DJ90_4840</name>
</gene>
<evidence type="ECO:0000256" key="1">
    <source>
        <dbReference type="ARBA" id="ARBA00004651"/>
    </source>
</evidence>
<dbReference type="GO" id="GO:0022857">
    <property type="term" value="F:transmembrane transporter activity"/>
    <property type="evidence" value="ECO:0007669"/>
    <property type="project" value="InterPro"/>
</dbReference>
<evidence type="ECO:0000256" key="6">
    <source>
        <dbReference type="ARBA" id="ARBA00022989"/>
    </source>
</evidence>
<dbReference type="GeneID" id="77010197"/>
<dbReference type="PANTHER" id="PTHR43271">
    <property type="entry name" value="BLL2771 PROTEIN"/>
    <property type="match status" value="1"/>
</dbReference>
<sequence>MKTKMDNPPWVHNNYPLIRWLLFGAALLILSSLYVTVPLLPVFAGAFHVGTSESALAGSAFSLFFAAGCLVYGPLSNRLGRKRVIVAGLGVLVLATACLGFAGSFGGLIALRCLQGAAAATFSPVALTYAGEVFPVEQRVTAIGFISSGFLMAGIFGQVWASSLAALLEWPWVFRLLAAGYAALLCLVIVWLPPVPAEQARQGRVGQDRRWYAVLSNRNLLLCYGITVTILLCFVGMYSAMGALLGQPPYSLSEMEVLGVRSLGMIGMFLSFFAGRICRKWGMLPVLRTGLVCSIAALVMMSFVQSAVVYAVMSILFVAGIAVIVPALISLIGEIGSGNRGVATSLYTFVLFAGASAGPILTANLLGMNHASLPFQVFAGLLSLALLCSALIRKGQGIQERKDHS</sequence>
<dbReference type="PANTHER" id="PTHR43271:SF2">
    <property type="entry name" value="BLL2771 PROTEIN"/>
    <property type="match status" value="1"/>
</dbReference>
<feature type="transmembrane region" description="Helical" evidence="8">
    <location>
        <begin position="310"/>
        <end position="333"/>
    </location>
</feature>
<comment type="subcellular location">
    <subcellularLocation>
        <location evidence="1">Cell membrane</location>
        <topology evidence="1">Multi-pass membrane protein</topology>
    </subcellularLocation>
</comment>
<evidence type="ECO:0000256" key="2">
    <source>
        <dbReference type="ARBA" id="ARBA00008335"/>
    </source>
</evidence>
<feature type="transmembrane region" description="Helical" evidence="8">
    <location>
        <begin position="142"/>
        <end position="160"/>
    </location>
</feature>
<feature type="domain" description="Major facilitator superfamily (MFS) profile" evidence="9">
    <location>
        <begin position="17"/>
        <end position="397"/>
    </location>
</feature>
<keyword evidence="5 8" id="KW-0812">Transmembrane</keyword>
<dbReference type="AlphaFoldDB" id="A0A090Y5S4"/>
<evidence type="ECO:0000256" key="5">
    <source>
        <dbReference type="ARBA" id="ARBA00022692"/>
    </source>
</evidence>
<dbReference type="Gene3D" id="1.20.1250.20">
    <property type="entry name" value="MFS general substrate transporter like domains"/>
    <property type="match status" value="1"/>
</dbReference>
<dbReference type="SUPFAM" id="SSF103473">
    <property type="entry name" value="MFS general substrate transporter"/>
    <property type="match status" value="1"/>
</dbReference>
<evidence type="ECO:0000313" key="11">
    <source>
        <dbReference type="Proteomes" id="UP000029278"/>
    </source>
</evidence>
<evidence type="ECO:0000256" key="3">
    <source>
        <dbReference type="ARBA" id="ARBA00022448"/>
    </source>
</evidence>
<dbReference type="PROSITE" id="PS50850">
    <property type="entry name" value="MFS"/>
    <property type="match status" value="1"/>
</dbReference>
<keyword evidence="4" id="KW-1003">Cell membrane</keyword>
<comment type="similarity">
    <text evidence="2">Belongs to the major facilitator superfamily.</text>
</comment>
<name>A0A090Y5S4_PAEMA</name>
<dbReference type="InterPro" id="IPR020846">
    <property type="entry name" value="MFS_dom"/>
</dbReference>
<keyword evidence="6 8" id="KW-1133">Transmembrane helix</keyword>
<dbReference type="CDD" id="cd17324">
    <property type="entry name" value="MFS_NepI_like"/>
    <property type="match status" value="1"/>
</dbReference>
<feature type="transmembrane region" description="Helical" evidence="8">
    <location>
        <begin position="257"/>
        <end position="274"/>
    </location>
</feature>
<feature type="transmembrane region" description="Helical" evidence="8">
    <location>
        <begin position="373"/>
        <end position="392"/>
    </location>
</feature>
<feature type="transmembrane region" description="Helical" evidence="8">
    <location>
        <begin position="109"/>
        <end position="130"/>
    </location>
</feature>
<evidence type="ECO:0000256" key="8">
    <source>
        <dbReference type="SAM" id="Phobius"/>
    </source>
</evidence>
<feature type="transmembrane region" description="Helical" evidence="8">
    <location>
        <begin position="172"/>
        <end position="192"/>
    </location>
</feature>
<dbReference type="Pfam" id="PF07690">
    <property type="entry name" value="MFS_1"/>
    <property type="match status" value="1"/>
</dbReference>
<feature type="transmembrane region" description="Helical" evidence="8">
    <location>
        <begin position="286"/>
        <end position="304"/>
    </location>
</feature>
<evidence type="ECO:0000256" key="7">
    <source>
        <dbReference type="ARBA" id="ARBA00023136"/>
    </source>
</evidence>
<dbReference type="GO" id="GO:0005886">
    <property type="term" value="C:plasma membrane"/>
    <property type="evidence" value="ECO:0007669"/>
    <property type="project" value="UniProtKB-SubCell"/>
</dbReference>
<reference evidence="10 11" key="1">
    <citation type="submission" date="2014-04" db="EMBL/GenBank/DDBJ databases">
        <authorList>
            <person name="Bishop-Lilly K.A."/>
            <person name="Broomall S.M."/>
            <person name="Chain P.S."/>
            <person name="Chertkov O."/>
            <person name="Coyne S.R."/>
            <person name="Daligault H.E."/>
            <person name="Davenport K.W."/>
            <person name="Erkkila T."/>
            <person name="Frey K.G."/>
            <person name="Gibbons H.S."/>
            <person name="Gu W."/>
            <person name="Jaissle J."/>
            <person name="Johnson S.L."/>
            <person name="Koroleva G.I."/>
            <person name="Ladner J.T."/>
            <person name="Lo C.-C."/>
            <person name="Minogue T.D."/>
            <person name="Munk C."/>
            <person name="Palacios G.F."/>
            <person name="Redden C.L."/>
            <person name="Rosenzweig C.N."/>
            <person name="Scholz M.B."/>
            <person name="Teshima H."/>
            <person name="Xu Y."/>
        </authorList>
    </citation>
    <scope>NUCLEOTIDE SEQUENCE [LARGE SCALE GENOMIC DNA]</scope>
    <source>
        <strain evidence="10 11">8244</strain>
    </source>
</reference>
<dbReference type="PATRIC" id="fig|44252.3.peg.6028"/>
<accession>A0A090Y5S4</accession>
<comment type="caution">
    <text evidence="10">The sequence shown here is derived from an EMBL/GenBank/DDBJ whole genome shotgun (WGS) entry which is preliminary data.</text>
</comment>
<evidence type="ECO:0000313" key="10">
    <source>
        <dbReference type="EMBL" id="KFM93536.1"/>
    </source>
</evidence>
<evidence type="ECO:0000259" key="9">
    <source>
        <dbReference type="PROSITE" id="PS50850"/>
    </source>
</evidence>
<feature type="transmembrane region" description="Helical" evidence="8">
    <location>
        <begin position="345"/>
        <end position="367"/>
    </location>
</feature>
<dbReference type="InterPro" id="IPR011701">
    <property type="entry name" value="MFS"/>
</dbReference>